<accession>A0A084VML8</accession>
<protein>
    <submittedName>
        <fullName evidence="2 3">Uncharacterized protein</fullName>
    </submittedName>
</protein>
<dbReference type="AlphaFoldDB" id="A0A084VML8"/>
<dbReference type="EMBL" id="KE524975">
    <property type="protein sequence ID" value="KFB39212.1"/>
    <property type="molecule type" value="Genomic_DNA"/>
</dbReference>
<reference evidence="3" key="2">
    <citation type="submission" date="2020-05" db="UniProtKB">
        <authorList>
            <consortium name="EnsemblMetazoa"/>
        </authorList>
    </citation>
    <scope>IDENTIFICATION</scope>
</reference>
<feature type="compositionally biased region" description="Low complexity" evidence="1">
    <location>
        <begin position="118"/>
        <end position="130"/>
    </location>
</feature>
<keyword evidence="4" id="KW-1185">Reference proteome</keyword>
<dbReference type="VEuPathDB" id="VectorBase:ASIC006553"/>
<evidence type="ECO:0000313" key="4">
    <source>
        <dbReference type="Proteomes" id="UP000030765"/>
    </source>
</evidence>
<evidence type="ECO:0000313" key="2">
    <source>
        <dbReference type="EMBL" id="KFB39212.1"/>
    </source>
</evidence>
<sequence>MNHPTRTYATGAVCLWCLSVDGNYFRACNKSFPLPFLTRGLHYFTFHDDDDGAQQIVGKLGTNFWYGDLFGGSFPRAQRWPTLYGVTYVSNIFITEKFIFSYMPPQVWFSSVLGKDPSSSCSSEGSVPKSQSTRRFTPEARTRTSLSQSPV</sequence>
<gene>
    <name evidence="2" type="ORF">ZHAS_00006553</name>
</gene>
<dbReference type="EMBL" id="ATLV01014607">
    <property type="status" value="NOT_ANNOTATED_CDS"/>
    <property type="molecule type" value="Genomic_DNA"/>
</dbReference>
<evidence type="ECO:0000256" key="1">
    <source>
        <dbReference type="SAM" id="MobiDB-lite"/>
    </source>
</evidence>
<dbReference type="Proteomes" id="UP000030765">
    <property type="component" value="Unassembled WGS sequence"/>
</dbReference>
<evidence type="ECO:0000313" key="3">
    <source>
        <dbReference type="EnsemblMetazoa" id="ASIC006553-PA"/>
    </source>
</evidence>
<organism evidence="2">
    <name type="scientific">Anopheles sinensis</name>
    <name type="common">Mosquito</name>
    <dbReference type="NCBI Taxonomy" id="74873"/>
    <lineage>
        <taxon>Eukaryota</taxon>
        <taxon>Metazoa</taxon>
        <taxon>Ecdysozoa</taxon>
        <taxon>Arthropoda</taxon>
        <taxon>Hexapoda</taxon>
        <taxon>Insecta</taxon>
        <taxon>Pterygota</taxon>
        <taxon>Neoptera</taxon>
        <taxon>Endopterygota</taxon>
        <taxon>Diptera</taxon>
        <taxon>Nematocera</taxon>
        <taxon>Culicoidea</taxon>
        <taxon>Culicidae</taxon>
        <taxon>Anophelinae</taxon>
        <taxon>Anopheles</taxon>
    </lineage>
</organism>
<dbReference type="EnsemblMetazoa" id="ASIC006553-RA">
    <property type="protein sequence ID" value="ASIC006553-PA"/>
    <property type="gene ID" value="ASIC006553"/>
</dbReference>
<feature type="region of interest" description="Disordered" evidence="1">
    <location>
        <begin position="115"/>
        <end position="151"/>
    </location>
</feature>
<reference evidence="2 4" key="1">
    <citation type="journal article" date="2014" name="BMC Genomics">
        <title>Genome sequence of Anopheles sinensis provides insight into genetics basis of mosquito competence for malaria parasites.</title>
        <authorList>
            <person name="Zhou D."/>
            <person name="Zhang D."/>
            <person name="Ding G."/>
            <person name="Shi L."/>
            <person name="Hou Q."/>
            <person name="Ye Y."/>
            <person name="Xu Y."/>
            <person name="Zhou H."/>
            <person name="Xiong C."/>
            <person name="Li S."/>
            <person name="Yu J."/>
            <person name="Hong S."/>
            <person name="Yu X."/>
            <person name="Zou P."/>
            <person name="Chen C."/>
            <person name="Chang X."/>
            <person name="Wang W."/>
            <person name="Lv Y."/>
            <person name="Sun Y."/>
            <person name="Ma L."/>
            <person name="Shen B."/>
            <person name="Zhu C."/>
        </authorList>
    </citation>
    <scope>NUCLEOTIDE SEQUENCE [LARGE SCALE GENOMIC DNA]</scope>
</reference>
<proteinExistence type="predicted"/>
<name>A0A084VML8_ANOSI</name>